<accession>A0AAN7N865</accession>
<dbReference type="PANTHER" id="PTHR33332">
    <property type="entry name" value="REVERSE TRANSCRIPTASE DOMAIN-CONTAINING PROTEIN"/>
    <property type="match status" value="1"/>
</dbReference>
<gene>
    <name evidence="1" type="ORF">QYF61_022085</name>
</gene>
<protein>
    <recommendedName>
        <fullName evidence="3">Reverse transcriptase</fullName>
    </recommendedName>
</protein>
<evidence type="ECO:0008006" key="3">
    <source>
        <dbReference type="Google" id="ProtNLM"/>
    </source>
</evidence>
<name>A0AAN7N865_MYCAM</name>
<comment type="caution">
    <text evidence="1">The sequence shown here is derived from an EMBL/GenBank/DDBJ whole genome shotgun (WGS) entry which is preliminary data.</text>
</comment>
<evidence type="ECO:0000313" key="1">
    <source>
        <dbReference type="EMBL" id="KAK4810382.1"/>
    </source>
</evidence>
<dbReference type="AlphaFoldDB" id="A0AAN7N865"/>
<proteinExistence type="predicted"/>
<keyword evidence="2" id="KW-1185">Reference proteome</keyword>
<sequence length="222" mass="24373">MRNWLDGCIQRVVVNSSTSRWRSVTSGVSQGSVLGPVLFNVFINDIDSRIKCTLSQFAGDTKRSGAADPPEGQDAIQRDQDKLKKGAHVNLMRFNKARCKVLHVGQGNPQYQYKLGDEGMESSPAERDLGALADEKLDMSQQCALTAQSANCVLGASPTAWPAGRGKGFCPSEKGSFRLDIRKKFFAMRVVKHWNGLPREVADTPSLEMFKVRLDGALSNLI</sequence>
<evidence type="ECO:0000313" key="2">
    <source>
        <dbReference type="Proteomes" id="UP001333110"/>
    </source>
</evidence>
<reference evidence="1 2" key="1">
    <citation type="journal article" date="2023" name="J. Hered.">
        <title>Chromosome-level genome of the wood stork (Mycteria americana) provides insight into avian chromosome evolution.</title>
        <authorList>
            <person name="Flamio R. Jr."/>
            <person name="Ramstad K.M."/>
        </authorList>
    </citation>
    <scope>NUCLEOTIDE SEQUENCE [LARGE SCALE GENOMIC DNA]</scope>
    <source>
        <strain evidence="1">JAX WOST 10</strain>
    </source>
</reference>
<organism evidence="1 2">
    <name type="scientific">Mycteria americana</name>
    <name type="common">Wood stork</name>
    <dbReference type="NCBI Taxonomy" id="33587"/>
    <lineage>
        <taxon>Eukaryota</taxon>
        <taxon>Metazoa</taxon>
        <taxon>Chordata</taxon>
        <taxon>Craniata</taxon>
        <taxon>Vertebrata</taxon>
        <taxon>Euteleostomi</taxon>
        <taxon>Archelosauria</taxon>
        <taxon>Archosauria</taxon>
        <taxon>Dinosauria</taxon>
        <taxon>Saurischia</taxon>
        <taxon>Theropoda</taxon>
        <taxon>Coelurosauria</taxon>
        <taxon>Aves</taxon>
        <taxon>Neognathae</taxon>
        <taxon>Neoaves</taxon>
        <taxon>Aequornithes</taxon>
        <taxon>Ciconiiformes</taxon>
        <taxon>Ciconiidae</taxon>
        <taxon>Mycteria</taxon>
    </lineage>
</organism>
<dbReference type="EMBL" id="JAUNZN010000019">
    <property type="protein sequence ID" value="KAK4810382.1"/>
    <property type="molecule type" value="Genomic_DNA"/>
</dbReference>
<dbReference type="Proteomes" id="UP001333110">
    <property type="component" value="Unassembled WGS sequence"/>
</dbReference>